<accession>A0A0D1K6P1</accession>
<gene>
    <name evidence="1" type="ORF">SR41_04625</name>
</gene>
<sequence>MYALSQAPEAERPNIYAHMVQNPQFYGIDPRTMPAQYDPNYVRQSAGMGQTVAQATAAAGRERAQADLRDYRADVQADRLDRTNIYRDRATATTQQGEQRLAQGAARVAQGAARVGLARAKAAAPKGGGGKSTLNAKNNDLSYLLN</sequence>
<dbReference type="Proteomes" id="UP000033203">
    <property type="component" value="Unassembled WGS sequence"/>
</dbReference>
<dbReference type="EMBL" id="JXTP01000018">
    <property type="protein sequence ID" value="KIU29298.1"/>
    <property type="molecule type" value="Genomic_DNA"/>
</dbReference>
<comment type="caution">
    <text evidence="1">The sequence shown here is derived from an EMBL/GenBank/DDBJ whole genome shotgun (WGS) entry which is preliminary data.</text>
</comment>
<name>A0A0D1K6P1_9SPHN</name>
<protein>
    <submittedName>
        <fullName evidence="1">Uncharacterized protein</fullName>
    </submittedName>
</protein>
<proteinExistence type="predicted"/>
<organism evidence="1 2">
    <name type="scientific">Sphingomonas melonis</name>
    <dbReference type="NCBI Taxonomy" id="152682"/>
    <lineage>
        <taxon>Bacteria</taxon>
        <taxon>Pseudomonadati</taxon>
        <taxon>Pseudomonadota</taxon>
        <taxon>Alphaproteobacteria</taxon>
        <taxon>Sphingomonadales</taxon>
        <taxon>Sphingomonadaceae</taxon>
        <taxon>Sphingomonas</taxon>
    </lineage>
</organism>
<evidence type="ECO:0000313" key="2">
    <source>
        <dbReference type="Proteomes" id="UP000033203"/>
    </source>
</evidence>
<dbReference type="AlphaFoldDB" id="A0A0D1K6P1"/>
<reference evidence="1 2" key="1">
    <citation type="submission" date="2015-01" db="EMBL/GenBank/DDBJ databases">
        <title>Genome of Sphingomonas taxi strain 30a.</title>
        <authorList>
            <person name="Eevers N."/>
            <person name="Van Hamme J."/>
            <person name="Bottos E."/>
            <person name="Weyens N."/>
            <person name="Vangronsveld J."/>
        </authorList>
    </citation>
    <scope>NUCLEOTIDE SEQUENCE [LARGE SCALE GENOMIC DNA]</scope>
    <source>
        <strain evidence="1 2">30a</strain>
    </source>
</reference>
<evidence type="ECO:0000313" key="1">
    <source>
        <dbReference type="EMBL" id="KIU29298.1"/>
    </source>
</evidence>
<dbReference type="PATRIC" id="fig|1549858.7.peg.94"/>